<protein>
    <submittedName>
        <fullName evidence="2">Uncharacterized protein</fullName>
    </submittedName>
</protein>
<evidence type="ECO:0000313" key="3">
    <source>
        <dbReference type="Proteomes" id="UP000199013"/>
    </source>
</evidence>
<sequence length="89" mass="9802">MTGSDEAGRRPAGEAMTGASGDTGIPAKPGRGEHVYSVSYVDGAGSVQFAVFVRLEEAKFSERRQADRTRAIVRILEWILDDRRGNYRE</sequence>
<feature type="region of interest" description="Disordered" evidence="1">
    <location>
        <begin position="1"/>
        <end position="32"/>
    </location>
</feature>
<dbReference type="Proteomes" id="UP000199013">
    <property type="component" value="Unassembled WGS sequence"/>
</dbReference>
<evidence type="ECO:0000256" key="1">
    <source>
        <dbReference type="SAM" id="MobiDB-lite"/>
    </source>
</evidence>
<keyword evidence="3" id="KW-1185">Reference proteome</keyword>
<accession>A0A1C3NSX6</accession>
<organism evidence="2 3">
    <name type="scientific">Candidatus Protofrankia californiensis</name>
    <dbReference type="NCBI Taxonomy" id="1839754"/>
    <lineage>
        <taxon>Bacteria</taxon>
        <taxon>Bacillati</taxon>
        <taxon>Actinomycetota</taxon>
        <taxon>Actinomycetes</taxon>
        <taxon>Frankiales</taxon>
        <taxon>Frankiaceae</taxon>
        <taxon>Protofrankia</taxon>
    </lineage>
</organism>
<evidence type="ECO:0000313" key="2">
    <source>
        <dbReference type="EMBL" id="SBW17134.1"/>
    </source>
</evidence>
<proteinExistence type="predicted"/>
<gene>
    <name evidence="2" type="ORF">FDG2_0075</name>
</gene>
<feature type="compositionally biased region" description="Basic and acidic residues" evidence="1">
    <location>
        <begin position="1"/>
        <end position="12"/>
    </location>
</feature>
<name>A0A1C3NSX6_9ACTN</name>
<dbReference type="AlphaFoldDB" id="A0A1C3NSX6"/>
<reference evidence="3" key="1">
    <citation type="submission" date="2016-02" db="EMBL/GenBank/DDBJ databases">
        <authorList>
            <person name="Wibberg D."/>
        </authorList>
    </citation>
    <scope>NUCLEOTIDE SEQUENCE [LARGE SCALE GENOMIC DNA]</scope>
</reference>
<dbReference type="EMBL" id="FLUV01000028">
    <property type="protein sequence ID" value="SBW17134.1"/>
    <property type="molecule type" value="Genomic_DNA"/>
</dbReference>